<accession>A0ABU5E3T1</accession>
<name>A0ABU5E3T1_9PROT</name>
<dbReference type="Proteomes" id="UP001271769">
    <property type="component" value="Unassembled WGS sequence"/>
</dbReference>
<proteinExistence type="predicted"/>
<sequence>MVVLKNGVPQPNEWVRVADDATLPDGAKVIVSLERWQAERDTLRQRNAAVGISLKSDQSPLLIKDDLDHLSLVALEFPKFTDGRAFSYARVLRDRLGYRGEIRAFGQVLRDQYLFMLRCGIDTIEPPAEKRVEGYAEALKEFSVFYQPTNDQRETALRLRHGLAKSAAA</sequence>
<reference evidence="1 2" key="1">
    <citation type="journal article" date="2013" name="Antonie Van Leeuwenhoek">
        <title>Dongia rigui sp. nov., isolated from freshwater of a large wetland in Korea.</title>
        <authorList>
            <person name="Baik K.S."/>
            <person name="Hwang Y.M."/>
            <person name="Choi J.S."/>
            <person name="Kwon J."/>
            <person name="Seong C.N."/>
        </authorList>
    </citation>
    <scope>NUCLEOTIDE SEQUENCE [LARGE SCALE GENOMIC DNA]</scope>
    <source>
        <strain evidence="1 2">04SU4-P</strain>
    </source>
</reference>
<keyword evidence="2" id="KW-1185">Reference proteome</keyword>
<comment type="caution">
    <text evidence="1">The sequence shown here is derived from an EMBL/GenBank/DDBJ whole genome shotgun (WGS) entry which is preliminary data.</text>
</comment>
<dbReference type="RefSeq" id="WP_320502537.1">
    <property type="nucleotide sequence ID" value="NZ_JAXCLX010000004.1"/>
</dbReference>
<dbReference type="InterPro" id="IPR008318">
    <property type="entry name" value="UCP030820"/>
</dbReference>
<evidence type="ECO:0000313" key="1">
    <source>
        <dbReference type="EMBL" id="MDY0874062.1"/>
    </source>
</evidence>
<protein>
    <submittedName>
        <fullName evidence="1">DUF934 domain-containing protein</fullName>
    </submittedName>
</protein>
<dbReference type="Pfam" id="PF06073">
    <property type="entry name" value="DUF934"/>
    <property type="match status" value="1"/>
</dbReference>
<dbReference type="PIRSF" id="PIRSF030820">
    <property type="entry name" value="UCP030820"/>
    <property type="match status" value="1"/>
</dbReference>
<organism evidence="1 2">
    <name type="scientific">Dongia rigui</name>
    <dbReference type="NCBI Taxonomy" id="940149"/>
    <lineage>
        <taxon>Bacteria</taxon>
        <taxon>Pseudomonadati</taxon>
        <taxon>Pseudomonadota</taxon>
        <taxon>Alphaproteobacteria</taxon>
        <taxon>Rhodospirillales</taxon>
        <taxon>Dongiaceae</taxon>
        <taxon>Dongia</taxon>
    </lineage>
</organism>
<dbReference type="EMBL" id="JAXCLX010000004">
    <property type="protein sequence ID" value="MDY0874062.1"/>
    <property type="molecule type" value="Genomic_DNA"/>
</dbReference>
<evidence type="ECO:0000313" key="2">
    <source>
        <dbReference type="Proteomes" id="UP001271769"/>
    </source>
</evidence>
<gene>
    <name evidence="1" type="ORF">SMD31_19125</name>
</gene>